<evidence type="ECO:0000256" key="1">
    <source>
        <dbReference type="SAM" id="MobiDB-lite"/>
    </source>
</evidence>
<comment type="caution">
    <text evidence="2">The sequence shown here is derived from an EMBL/GenBank/DDBJ whole genome shotgun (WGS) entry which is preliminary data.</text>
</comment>
<feature type="compositionally biased region" description="Polar residues" evidence="1">
    <location>
        <begin position="377"/>
        <end position="386"/>
    </location>
</feature>
<dbReference type="EMBL" id="JAGFBS010000009">
    <property type="protein sequence ID" value="KAG6377318.1"/>
    <property type="molecule type" value="Genomic_DNA"/>
</dbReference>
<feature type="region of interest" description="Disordered" evidence="1">
    <location>
        <begin position="310"/>
        <end position="333"/>
    </location>
</feature>
<gene>
    <name evidence="2" type="ORF">JVT61DRAFT_15107</name>
</gene>
<dbReference type="AlphaFoldDB" id="A0A8I3A9W8"/>
<dbReference type="OrthoDB" id="2693466at2759"/>
<accession>A0A8I3A9W8</accession>
<proteinExistence type="predicted"/>
<sequence>MGRVCATTWTNIALKFPATCTVFHSTQDNHSHSLHSYEPDDMDCSPISPPLLTDFDVDMLTDTPPTSPACDQTHWNTVPPFHHIPFLAPPPVSIWQIPVHEPPHSSGLAAPTALYATSASHTHLDVARPKLPEQPFVSVAPEPLVNSNLLPYTLGAPHEMSNRPEAQWQEPAHYAGTPYPTSLATLVDEFEQSLTLMTRSPEIDNWSDPNPRYESTPAFTENPSRTTHLEWPVRSDAHLHDSPLLNRGATEPLEEGQDETLACFQNFCDPPPPPVESQATKSFEQSEDQPAIAHQQWPLIDPAFLFALPEPPINPRAPHAHPRPPTPPLSRRPSKLVTVSLPATETAHAGLPAAQASVQAGHNTQEKFLLGVGRTPRPNTGRSQTPVDRRGCGWVPSSGRSTALGSVRCRRDRWVTEEGEEEEEELGHPGCHVRTTRTRFVVPGLEAEAEEKGVASPSRAGPVRRIRFTRSDDGTRRTAGGGEPGLLRSILRNKQATPYDREMARHARRASVP</sequence>
<name>A0A8I3A9W8_9AGAM</name>
<protein>
    <submittedName>
        <fullName evidence="2">Uncharacterized protein</fullName>
    </submittedName>
</protein>
<feature type="region of interest" description="Disordered" evidence="1">
    <location>
        <begin position="448"/>
        <end position="486"/>
    </location>
</feature>
<evidence type="ECO:0000313" key="3">
    <source>
        <dbReference type="Proteomes" id="UP000683000"/>
    </source>
</evidence>
<reference evidence="2" key="1">
    <citation type="submission" date="2021-03" db="EMBL/GenBank/DDBJ databases">
        <title>Evolutionary innovations through gain and loss of genes in the ectomycorrhizal Boletales.</title>
        <authorList>
            <person name="Wu G."/>
            <person name="Miyauchi S."/>
            <person name="Morin E."/>
            <person name="Yang Z.-L."/>
            <person name="Xu J."/>
            <person name="Martin F.M."/>
        </authorList>
    </citation>
    <scope>NUCLEOTIDE SEQUENCE</scope>
    <source>
        <strain evidence="2">BR01</strain>
    </source>
</reference>
<organism evidence="2 3">
    <name type="scientific">Boletus reticuloceps</name>
    <dbReference type="NCBI Taxonomy" id="495285"/>
    <lineage>
        <taxon>Eukaryota</taxon>
        <taxon>Fungi</taxon>
        <taxon>Dikarya</taxon>
        <taxon>Basidiomycota</taxon>
        <taxon>Agaricomycotina</taxon>
        <taxon>Agaricomycetes</taxon>
        <taxon>Agaricomycetidae</taxon>
        <taxon>Boletales</taxon>
        <taxon>Boletineae</taxon>
        <taxon>Boletaceae</taxon>
        <taxon>Boletoideae</taxon>
        <taxon>Boletus</taxon>
    </lineage>
</organism>
<feature type="region of interest" description="Disordered" evidence="1">
    <location>
        <begin position="201"/>
        <end position="224"/>
    </location>
</feature>
<evidence type="ECO:0000313" key="2">
    <source>
        <dbReference type="EMBL" id="KAG6377318.1"/>
    </source>
</evidence>
<dbReference type="Proteomes" id="UP000683000">
    <property type="component" value="Unassembled WGS sequence"/>
</dbReference>
<feature type="region of interest" description="Disordered" evidence="1">
    <location>
        <begin position="371"/>
        <end position="402"/>
    </location>
</feature>
<keyword evidence="3" id="KW-1185">Reference proteome</keyword>